<protein>
    <recommendedName>
        <fullName evidence="1">KIB1-4 beta-propeller domain-containing protein</fullName>
    </recommendedName>
</protein>
<dbReference type="Pfam" id="PF03478">
    <property type="entry name" value="Beta-prop_KIB1-4"/>
    <property type="match status" value="1"/>
</dbReference>
<evidence type="ECO:0000313" key="2">
    <source>
        <dbReference type="EMBL" id="KAI5353986.1"/>
    </source>
</evidence>
<keyword evidence="3" id="KW-1185">Reference proteome</keyword>
<sequence length="158" mass="17946">MIKSTRCHPAPELAWLMLCSHPSSGRDYWFFSLSDGKVHKIPSPSDPIYNKRKCLTCFDSIGGWLIMVDRKGFFFHVHYFFWNPISSARVTLPSSKYYCECGKGCSTVKLVVSSEPTGNGERSQHQQPPPPPPLFSGQSLLNRSFGILHDKRHIMDLN</sequence>
<accession>A0AAD5F5E0</accession>
<dbReference type="AlphaFoldDB" id="A0AAD5F5E0"/>
<dbReference type="EMBL" id="JAJFAZ020000001">
    <property type="protein sequence ID" value="KAI5353986.1"/>
    <property type="molecule type" value="Genomic_DNA"/>
</dbReference>
<dbReference type="Proteomes" id="UP001054821">
    <property type="component" value="Chromosome 1"/>
</dbReference>
<dbReference type="InterPro" id="IPR005174">
    <property type="entry name" value="KIB1-4_b-propeller"/>
</dbReference>
<name>A0AAD5F5E0_PRUDU</name>
<organism evidence="2 3">
    <name type="scientific">Prunus dulcis</name>
    <name type="common">Almond</name>
    <name type="synonym">Amygdalus dulcis</name>
    <dbReference type="NCBI Taxonomy" id="3755"/>
    <lineage>
        <taxon>Eukaryota</taxon>
        <taxon>Viridiplantae</taxon>
        <taxon>Streptophyta</taxon>
        <taxon>Embryophyta</taxon>
        <taxon>Tracheophyta</taxon>
        <taxon>Spermatophyta</taxon>
        <taxon>Magnoliopsida</taxon>
        <taxon>eudicotyledons</taxon>
        <taxon>Gunneridae</taxon>
        <taxon>Pentapetalae</taxon>
        <taxon>rosids</taxon>
        <taxon>fabids</taxon>
        <taxon>Rosales</taxon>
        <taxon>Rosaceae</taxon>
        <taxon>Amygdaloideae</taxon>
        <taxon>Amygdaleae</taxon>
        <taxon>Prunus</taxon>
    </lineage>
</organism>
<evidence type="ECO:0000313" key="3">
    <source>
        <dbReference type="Proteomes" id="UP001054821"/>
    </source>
</evidence>
<gene>
    <name evidence="2" type="ORF">L3X38_006880</name>
</gene>
<evidence type="ECO:0000259" key="1">
    <source>
        <dbReference type="Pfam" id="PF03478"/>
    </source>
</evidence>
<comment type="caution">
    <text evidence="2">The sequence shown here is derived from an EMBL/GenBank/DDBJ whole genome shotgun (WGS) entry which is preliminary data.</text>
</comment>
<reference evidence="2 3" key="1">
    <citation type="journal article" date="2022" name="G3 (Bethesda)">
        <title>Whole-genome sequence and methylome profiling of the almond [Prunus dulcis (Mill.) D.A. Webb] cultivar 'Nonpareil'.</title>
        <authorList>
            <person name="D'Amico-Willman K.M."/>
            <person name="Ouma W.Z."/>
            <person name="Meulia T."/>
            <person name="Sideli G.M."/>
            <person name="Gradziel T.M."/>
            <person name="Fresnedo-Ramirez J."/>
        </authorList>
    </citation>
    <scope>NUCLEOTIDE SEQUENCE [LARGE SCALE GENOMIC DNA]</scope>
    <source>
        <strain evidence="2">Clone GOH B32 T37-40</strain>
    </source>
</reference>
<proteinExistence type="predicted"/>
<feature type="domain" description="KIB1-4 beta-propeller" evidence="1">
    <location>
        <begin position="30"/>
        <end position="117"/>
    </location>
</feature>